<dbReference type="PIRSF" id="PIRSF021288">
    <property type="entry name" value="UCP021288_ACT"/>
    <property type="match status" value="1"/>
</dbReference>
<dbReference type="EMBL" id="QXVO01000008">
    <property type="protein sequence ID" value="RIO46649.1"/>
    <property type="molecule type" value="Genomic_DNA"/>
</dbReference>
<dbReference type="RefSeq" id="WP_039646003.1">
    <property type="nucleotide sequence ID" value="NZ_CP008747.1"/>
</dbReference>
<dbReference type="InterPro" id="IPR016784">
    <property type="entry name" value="UCP021288_ACT"/>
</dbReference>
<sequence>MTTMKEKKEWYLEYEININREGLLGDVSSLLGMMGISIGTINGIDNSRRAFIIKSDSEEKVKRFETLLQEIDDISLRVLREPELKDRLAVRHGRYIKQDKYDKKIFRFERYDLGLLVDFMAELFKEEGHKLIGIRGMPRVGKTESIVAGSVSAHKKWLFISSTLIKQTVRSSLIKGEYDKDHVYIIDGAVTARETNQKHQELVKEVMTLPSVKVVEHPDLFVEASDYVMDDFDYIIELRAEENQKIEYDDMKKKTVKSKNNLNFGDEFGGFGDGFGDGFGQGIDGGFKPF</sequence>
<dbReference type="GeneID" id="41073378"/>
<reference evidence="1 2" key="1">
    <citation type="journal article" date="2016" name="Front. Microbiol.">
        <title>Comprehensive Phylogenetic Analysis of Bovine Non-aureus Staphylococci Species Based on Whole-Genome Sequencing.</title>
        <authorList>
            <person name="Naushad S."/>
            <person name="Barkema H.W."/>
            <person name="Luby C."/>
            <person name="Condas L.A."/>
            <person name="Nobrega D.B."/>
            <person name="Carson D.A."/>
            <person name="De Buck J."/>
        </authorList>
    </citation>
    <scope>NUCLEOTIDE SEQUENCE [LARGE SCALE GENOMIC DNA]</scope>
    <source>
        <strain evidence="1 2">SNUC 5959</strain>
    </source>
</reference>
<evidence type="ECO:0000313" key="2">
    <source>
        <dbReference type="Proteomes" id="UP000285625"/>
    </source>
</evidence>
<dbReference type="SUPFAM" id="SSF55021">
    <property type="entry name" value="ACT-like"/>
    <property type="match status" value="1"/>
</dbReference>
<name>A0A0A8HTS0_STAHY</name>
<dbReference type="KEGG" id="shu:SHYC_07980"/>
<dbReference type="AlphaFoldDB" id="A0A0A8HTS0"/>
<accession>A0A0A8HTS0</accession>
<evidence type="ECO:0000313" key="1">
    <source>
        <dbReference type="EMBL" id="RIO46649.1"/>
    </source>
</evidence>
<gene>
    <name evidence="1" type="ORF">BUZ57_03960</name>
</gene>
<comment type="caution">
    <text evidence="1">The sequence shown here is derived from an EMBL/GenBank/DDBJ whole genome shotgun (WGS) entry which is preliminary data.</text>
</comment>
<proteinExistence type="predicted"/>
<dbReference type="InterPro" id="IPR045865">
    <property type="entry name" value="ACT-like_dom_sf"/>
</dbReference>
<protein>
    <submittedName>
        <fullName evidence="1">DUF3388 domain-containing protein</fullName>
    </submittedName>
</protein>
<organism evidence="1 2">
    <name type="scientific">Staphylococcus hyicus</name>
    <dbReference type="NCBI Taxonomy" id="1284"/>
    <lineage>
        <taxon>Bacteria</taxon>
        <taxon>Bacillati</taxon>
        <taxon>Bacillota</taxon>
        <taxon>Bacilli</taxon>
        <taxon>Bacillales</taxon>
        <taxon>Staphylococcaceae</taxon>
        <taxon>Staphylococcus</taxon>
    </lineage>
</organism>
<dbReference type="Pfam" id="PF11868">
    <property type="entry name" value="DUF3388"/>
    <property type="match status" value="1"/>
</dbReference>
<dbReference type="Proteomes" id="UP000285625">
    <property type="component" value="Unassembled WGS sequence"/>
</dbReference>
<dbReference type="HOGENOM" id="CLU_1000798_0_0_9"/>
<dbReference type="STRING" id="1284.SHYC_07980"/>
<dbReference type="InterPro" id="IPR024514">
    <property type="entry name" value="DUF3388"/>
</dbReference>